<gene>
    <name evidence="1" type="ORF">EQP59_07110</name>
</gene>
<evidence type="ECO:0000313" key="1">
    <source>
        <dbReference type="EMBL" id="QAR31114.1"/>
    </source>
</evidence>
<dbReference type="RefSeq" id="WP_128501561.1">
    <property type="nucleotide sequence ID" value="NZ_CP035107.1"/>
</dbReference>
<dbReference type="Proteomes" id="UP000287701">
    <property type="component" value="Chromosome"/>
</dbReference>
<evidence type="ECO:0000313" key="2">
    <source>
        <dbReference type="Proteomes" id="UP000287701"/>
    </source>
</evidence>
<accession>A0A3R6AUY1</accession>
<name>A0A3R6AUY1_ORNRH</name>
<protein>
    <submittedName>
        <fullName evidence="1">Uncharacterized protein</fullName>
    </submittedName>
</protein>
<reference evidence="1 2" key="1">
    <citation type="submission" date="2019-01" db="EMBL/GenBank/DDBJ databases">
        <title>Whole Genome of Ornithobacterium rhinotracheale FARPER-174b.</title>
        <authorList>
            <person name="Tataje-Lavanda L.A."/>
            <person name="Montalvan A."/>
            <person name="Montesinos R."/>
            <person name="Zimic M."/>
            <person name="Fernandez-Sanchez M."/>
            <person name="Fernandez-Diaz M."/>
        </authorList>
    </citation>
    <scope>NUCLEOTIDE SEQUENCE [LARGE SCALE GENOMIC DNA]</scope>
    <source>
        <strain evidence="1 2">FARPER-174b</strain>
    </source>
</reference>
<dbReference type="AlphaFoldDB" id="A0A3R6AUY1"/>
<proteinExistence type="predicted"/>
<dbReference type="EMBL" id="CP035107">
    <property type="protein sequence ID" value="QAR31114.1"/>
    <property type="molecule type" value="Genomic_DNA"/>
</dbReference>
<sequence>MALNAERLKNKIVAAMDKCQREEDNPNRSKEEFAQALASAIVEEIKGLQIIYTSGLIAPTSGGPVTGKINAKIE</sequence>
<dbReference type="OrthoDB" id="1376077at2"/>
<organism evidence="1 2">
    <name type="scientific">Ornithobacterium rhinotracheale</name>
    <dbReference type="NCBI Taxonomy" id="28251"/>
    <lineage>
        <taxon>Bacteria</taxon>
        <taxon>Pseudomonadati</taxon>
        <taxon>Bacteroidota</taxon>
        <taxon>Flavobacteriia</taxon>
        <taxon>Flavobacteriales</taxon>
        <taxon>Weeksellaceae</taxon>
        <taxon>Ornithobacterium</taxon>
    </lineage>
</organism>